<dbReference type="PANTHER" id="PTHR11008:SF18">
    <property type="entry name" value="BCDNA.GH05536-RELATED"/>
    <property type="match status" value="1"/>
</dbReference>
<dbReference type="PANTHER" id="PTHR11008">
    <property type="entry name" value="PROTEIN TAKEOUT-LIKE PROTEIN"/>
    <property type="match status" value="1"/>
</dbReference>
<organism evidence="5 6">
    <name type="scientific">Parthenolecanium corni</name>
    <dbReference type="NCBI Taxonomy" id="536013"/>
    <lineage>
        <taxon>Eukaryota</taxon>
        <taxon>Metazoa</taxon>
        <taxon>Ecdysozoa</taxon>
        <taxon>Arthropoda</taxon>
        <taxon>Hexapoda</taxon>
        <taxon>Insecta</taxon>
        <taxon>Pterygota</taxon>
        <taxon>Neoptera</taxon>
        <taxon>Paraneoptera</taxon>
        <taxon>Hemiptera</taxon>
        <taxon>Sternorrhyncha</taxon>
        <taxon>Coccoidea</taxon>
        <taxon>Coccidae</taxon>
        <taxon>Parthenolecanium</taxon>
    </lineage>
</organism>
<dbReference type="GO" id="GO:0007623">
    <property type="term" value="P:circadian rhythm"/>
    <property type="evidence" value="ECO:0007669"/>
    <property type="project" value="UniProtKB-ARBA"/>
</dbReference>
<dbReference type="PROSITE" id="PS51257">
    <property type="entry name" value="PROKAR_LIPOPROTEIN"/>
    <property type="match status" value="1"/>
</dbReference>
<proteinExistence type="inferred from homology"/>
<reference evidence="5 6" key="1">
    <citation type="submission" date="2024-03" db="EMBL/GenBank/DDBJ databases">
        <title>Adaptation during the transition from Ophiocordyceps entomopathogen to insect associate is accompanied by gene loss and intensified selection.</title>
        <authorList>
            <person name="Ward C.M."/>
            <person name="Onetto C.A."/>
            <person name="Borneman A.R."/>
        </authorList>
    </citation>
    <scope>NUCLEOTIDE SEQUENCE [LARGE SCALE GENOMIC DNA]</scope>
    <source>
        <strain evidence="5">AWRI1</strain>
        <tissue evidence="5">Single Adult Female</tissue>
    </source>
</reference>
<dbReference type="Pfam" id="PF06585">
    <property type="entry name" value="JHBP"/>
    <property type="match status" value="1"/>
</dbReference>
<evidence type="ECO:0000313" key="6">
    <source>
        <dbReference type="Proteomes" id="UP001367676"/>
    </source>
</evidence>
<sequence length="254" mass="27791">MYAEINKVVLISLVFASCTSAAPAKKNIHFRECKKSDPNFLQCFQSELQRVIPELKDGFAKFRIPPIDPFDLPGLQIAKGSGAVAIDLNLQKVKIGGLSSAQILNLQVDPNKLEGSARLGFSKPINIVGSYTAKGKVQVLAINGKGPCNITLFDPQLELYNLKGEVVEKNGIKHIVIKSASLKVTKVSKISLQLENLFQGNPELSKNLNVFLNENWQLLFDELKPAFEEAIIAIVKDIVGKALAKIPADRVFPA</sequence>
<accession>A0AAN9Y934</accession>
<feature type="chain" id="PRO_5042857967" evidence="4">
    <location>
        <begin position="22"/>
        <end position="254"/>
    </location>
</feature>
<evidence type="ECO:0000256" key="1">
    <source>
        <dbReference type="ARBA" id="ARBA00022729"/>
    </source>
</evidence>
<dbReference type="GO" id="GO:0005615">
    <property type="term" value="C:extracellular space"/>
    <property type="evidence" value="ECO:0007669"/>
    <property type="project" value="TreeGrafter"/>
</dbReference>
<evidence type="ECO:0000256" key="3">
    <source>
        <dbReference type="ARBA" id="ARBA00060902"/>
    </source>
</evidence>
<protein>
    <submittedName>
        <fullName evidence="5">Uncharacterized protein</fullName>
    </submittedName>
</protein>
<keyword evidence="2" id="KW-0090">Biological rhythms</keyword>
<name>A0AAN9Y934_9HEMI</name>
<dbReference type="Gene3D" id="3.15.10.30">
    <property type="entry name" value="Haemolymph juvenile hormone binding protein"/>
    <property type="match status" value="1"/>
</dbReference>
<dbReference type="EMBL" id="JBBCAQ010000010">
    <property type="protein sequence ID" value="KAK7602030.1"/>
    <property type="molecule type" value="Genomic_DNA"/>
</dbReference>
<comment type="caution">
    <text evidence="5">The sequence shown here is derived from an EMBL/GenBank/DDBJ whole genome shotgun (WGS) entry which is preliminary data.</text>
</comment>
<comment type="similarity">
    <text evidence="3">Belongs to the TO family.</text>
</comment>
<evidence type="ECO:0000256" key="4">
    <source>
        <dbReference type="SAM" id="SignalP"/>
    </source>
</evidence>
<dbReference type="FunFam" id="3.15.10.30:FF:000001">
    <property type="entry name" value="Takeout-like protein 1"/>
    <property type="match status" value="1"/>
</dbReference>
<evidence type="ECO:0000313" key="5">
    <source>
        <dbReference type="EMBL" id="KAK7602030.1"/>
    </source>
</evidence>
<dbReference type="SMART" id="SM00700">
    <property type="entry name" value="JHBP"/>
    <property type="match status" value="1"/>
</dbReference>
<keyword evidence="1 4" id="KW-0732">Signal</keyword>
<dbReference type="Proteomes" id="UP001367676">
    <property type="component" value="Unassembled WGS sequence"/>
</dbReference>
<dbReference type="AlphaFoldDB" id="A0AAN9Y934"/>
<dbReference type="InterPro" id="IPR010562">
    <property type="entry name" value="Haemolymph_juvenile_hormone-bd"/>
</dbReference>
<evidence type="ECO:0000256" key="2">
    <source>
        <dbReference type="ARBA" id="ARBA00023108"/>
    </source>
</evidence>
<dbReference type="InterPro" id="IPR038606">
    <property type="entry name" value="To_sf"/>
</dbReference>
<feature type="signal peptide" evidence="4">
    <location>
        <begin position="1"/>
        <end position="21"/>
    </location>
</feature>
<keyword evidence="6" id="KW-1185">Reference proteome</keyword>
<gene>
    <name evidence="5" type="ORF">V9T40_009471</name>
</gene>